<dbReference type="SUPFAM" id="SSF75217">
    <property type="entry name" value="alpha/beta knot"/>
    <property type="match status" value="1"/>
</dbReference>
<evidence type="ECO:0000256" key="11">
    <source>
        <dbReference type="ARBA" id="ARBA00047944"/>
    </source>
</evidence>
<name>A0A6J4QXS3_9ACTN</name>
<dbReference type="PIRSF" id="PIRSF015601">
    <property type="entry name" value="MTase_slr0722"/>
    <property type="match status" value="1"/>
</dbReference>
<evidence type="ECO:0000313" key="14">
    <source>
        <dbReference type="EMBL" id="CAA9456784.1"/>
    </source>
</evidence>
<evidence type="ECO:0000256" key="7">
    <source>
        <dbReference type="ARBA" id="ARBA00022603"/>
    </source>
</evidence>
<dbReference type="PANTHER" id="PTHR30027">
    <property type="entry name" value="RIBOSOMAL RNA SMALL SUBUNIT METHYLTRANSFERASE E"/>
    <property type="match status" value="1"/>
</dbReference>
<comment type="catalytic activity">
    <reaction evidence="11 12">
        <text>uridine(1498) in 16S rRNA + S-adenosyl-L-methionine = N(3)-methyluridine(1498) in 16S rRNA + S-adenosyl-L-homocysteine + H(+)</text>
        <dbReference type="Rhea" id="RHEA:42920"/>
        <dbReference type="Rhea" id="RHEA-COMP:10283"/>
        <dbReference type="Rhea" id="RHEA-COMP:10284"/>
        <dbReference type="ChEBI" id="CHEBI:15378"/>
        <dbReference type="ChEBI" id="CHEBI:57856"/>
        <dbReference type="ChEBI" id="CHEBI:59789"/>
        <dbReference type="ChEBI" id="CHEBI:65315"/>
        <dbReference type="ChEBI" id="CHEBI:74502"/>
        <dbReference type="EC" id="2.1.1.193"/>
    </reaction>
</comment>
<dbReference type="EMBL" id="CADCVG010000073">
    <property type="protein sequence ID" value="CAA9456784.1"/>
    <property type="molecule type" value="Genomic_DNA"/>
</dbReference>
<organism evidence="14">
    <name type="scientific">uncultured Rubrobacteraceae bacterium</name>
    <dbReference type="NCBI Taxonomy" id="349277"/>
    <lineage>
        <taxon>Bacteria</taxon>
        <taxon>Bacillati</taxon>
        <taxon>Actinomycetota</taxon>
        <taxon>Rubrobacteria</taxon>
        <taxon>Rubrobacterales</taxon>
        <taxon>Rubrobacteraceae</taxon>
        <taxon>environmental samples</taxon>
    </lineage>
</organism>
<keyword evidence="5 12" id="KW-0963">Cytoplasm</keyword>
<dbReference type="InterPro" id="IPR029026">
    <property type="entry name" value="tRNA_m1G_MTases_N"/>
</dbReference>
<dbReference type="NCBIfam" id="TIGR00046">
    <property type="entry name" value="RsmE family RNA methyltransferase"/>
    <property type="match status" value="1"/>
</dbReference>
<comment type="function">
    <text evidence="10 12">Specifically methylates the N3 position of the uracil ring of uridine 1498 (m3U1498) in 16S rRNA. Acts on the fully assembled 30S ribosomal subunit.</text>
</comment>
<dbReference type="EC" id="2.1.1.193" evidence="3 12"/>
<evidence type="ECO:0000256" key="3">
    <source>
        <dbReference type="ARBA" id="ARBA00012328"/>
    </source>
</evidence>
<evidence type="ECO:0000256" key="5">
    <source>
        <dbReference type="ARBA" id="ARBA00022490"/>
    </source>
</evidence>
<dbReference type="SUPFAM" id="SSF88697">
    <property type="entry name" value="PUA domain-like"/>
    <property type="match status" value="1"/>
</dbReference>
<dbReference type="InterPro" id="IPR006700">
    <property type="entry name" value="RsmE"/>
</dbReference>
<evidence type="ECO:0000256" key="2">
    <source>
        <dbReference type="ARBA" id="ARBA00005528"/>
    </source>
</evidence>
<keyword evidence="7 12" id="KW-0489">Methyltransferase</keyword>
<dbReference type="GO" id="GO:0070475">
    <property type="term" value="P:rRNA base methylation"/>
    <property type="evidence" value="ECO:0007669"/>
    <property type="project" value="TreeGrafter"/>
</dbReference>
<evidence type="ECO:0000256" key="12">
    <source>
        <dbReference type="PIRNR" id="PIRNR015601"/>
    </source>
</evidence>
<dbReference type="PANTHER" id="PTHR30027:SF3">
    <property type="entry name" value="16S RRNA (URACIL(1498)-N(3))-METHYLTRANSFERASE"/>
    <property type="match status" value="1"/>
</dbReference>
<evidence type="ECO:0000256" key="1">
    <source>
        <dbReference type="ARBA" id="ARBA00004496"/>
    </source>
</evidence>
<feature type="domain" description="Ribosomal RNA small subunit methyltransferase E methyltransferase" evidence="13">
    <location>
        <begin position="75"/>
        <end position="227"/>
    </location>
</feature>
<keyword evidence="8 12" id="KW-0808">Transferase</keyword>
<protein>
    <recommendedName>
        <fullName evidence="4 12">Ribosomal RNA small subunit methyltransferase E</fullName>
        <ecNumber evidence="3 12">2.1.1.193</ecNumber>
    </recommendedName>
</protein>
<evidence type="ECO:0000256" key="8">
    <source>
        <dbReference type="ARBA" id="ARBA00022679"/>
    </source>
</evidence>
<evidence type="ECO:0000256" key="6">
    <source>
        <dbReference type="ARBA" id="ARBA00022552"/>
    </source>
</evidence>
<accession>A0A6J4QXS3</accession>
<dbReference type="GO" id="GO:0070042">
    <property type="term" value="F:rRNA (uridine-N3-)-methyltransferase activity"/>
    <property type="evidence" value="ECO:0007669"/>
    <property type="project" value="TreeGrafter"/>
</dbReference>
<evidence type="ECO:0000259" key="13">
    <source>
        <dbReference type="Pfam" id="PF04452"/>
    </source>
</evidence>
<keyword evidence="6 12" id="KW-0698">rRNA processing</keyword>
<proteinExistence type="inferred from homology"/>
<keyword evidence="9 12" id="KW-0949">S-adenosyl-L-methionine</keyword>
<dbReference type="Gene3D" id="3.40.1280.10">
    <property type="match status" value="1"/>
</dbReference>
<sequence length="241" mass="25874">MEITRVFHHSRLEVGDSLRLSEEEGRHVHKVLRGRVGDRIEVVDSAGRLFVAGLAGGGEAKVLEERTASGGWEGKVILYQAVPKGRHMDLVVEKATELGVSRIVPLVTERGVVRLSERDGKVERWRRVAGAAARQSLRLRVPEVTDAVSFSKAVREAGERGVLLHNEVGLPPLEGVVAGREVGLFVGPEGGFSEGELEVARVAGLSLASLGPYRLRSETAGVVAVARVCAALERAKSVGRN</sequence>
<comment type="subcellular location">
    <subcellularLocation>
        <location evidence="1 12">Cytoplasm</location>
    </subcellularLocation>
</comment>
<dbReference type="Pfam" id="PF04452">
    <property type="entry name" value="Methyltrans_RNA"/>
    <property type="match status" value="1"/>
</dbReference>
<gene>
    <name evidence="14" type="ORF">AVDCRST_MAG14-1747</name>
</gene>
<dbReference type="InterPro" id="IPR046886">
    <property type="entry name" value="RsmE_MTase_dom"/>
</dbReference>
<evidence type="ECO:0000256" key="10">
    <source>
        <dbReference type="ARBA" id="ARBA00025699"/>
    </source>
</evidence>
<dbReference type="InterPro" id="IPR015947">
    <property type="entry name" value="PUA-like_sf"/>
</dbReference>
<evidence type="ECO:0000256" key="4">
    <source>
        <dbReference type="ARBA" id="ARBA00013673"/>
    </source>
</evidence>
<dbReference type="GO" id="GO:0005737">
    <property type="term" value="C:cytoplasm"/>
    <property type="evidence" value="ECO:0007669"/>
    <property type="project" value="UniProtKB-SubCell"/>
</dbReference>
<evidence type="ECO:0000256" key="9">
    <source>
        <dbReference type="ARBA" id="ARBA00022691"/>
    </source>
</evidence>
<dbReference type="InterPro" id="IPR029028">
    <property type="entry name" value="Alpha/beta_knot_MTases"/>
</dbReference>
<comment type="similarity">
    <text evidence="2 12">Belongs to the RNA methyltransferase RsmE family.</text>
</comment>
<dbReference type="AlphaFoldDB" id="A0A6J4QXS3"/>
<dbReference type="CDD" id="cd18084">
    <property type="entry name" value="RsmE-like"/>
    <property type="match status" value="1"/>
</dbReference>
<reference evidence="14" key="1">
    <citation type="submission" date="2020-02" db="EMBL/GenBank/DDBJ databases">
        <authorList>
            <person name="Meier V. D."/>
        </authorList>
    </citation>
    <scope>NUCLEOTIDE SEQUENCE</scope>
    <source>
        <strain evidence="14">AVDCRST_MAG14</strain>
    </source>
</reference>